<evidence type="ECO:0000256" key="1">
    <source>
        <dbReference type="ARBA" id="ARBA00022598"/>
    </source>
</evidence>
<dbReference type="GO" id="GO:0005524">
    <property type="term" value="F:ATP binding"/>
    <property type="evidence" value="ECO:0007669"/>
    <property type="project" value="UniProtKB-KW"/>
</dbReference>
<dbReference type="GO" id="GO:0006422">
    <property type="term" value="P:aspartyl-tRNA aminoacylation"/>
    <property type="evidence" value="ECO:0007669"/>
    <property type="project" value="TreeGrafter"/>
</dbReference>
<name>A0A383DZW6_9ZZZZ</name>
<keyword evidence="5" id="KW-0030">Aminoacyl-tRNA synthetase</keyword>
<dbReference type="SUPFAM" id="SSF55261">
    <property type="entry name" value="GAD domain-like"/>
    <property type="match status" value="1"/>
</dbReference>
<evidence type="ECO:0000313" key="8">
    <source>
        <dbReference type="EMBL" id="SVE49705.1"/>
    </source>
</evidence>
<keyword evidence="1" id="KW-0436">Ligase</keyword>
<sequence>MMMAGFDRYFQIVKCFRDEDLRADRQPEFTQIDIEMSFVAEQDIMQMAESLPRHICAEVCELSLPEPFPRMTYAEAMNRFGSDKPDTRFGLELKGAEPAGRASDYKIFQSVLDSGGQVKGINAKGCSDLPRSRIDALIAFAQEHGAKGLSWIKHTDKGLEASIAKFFPDEAQQLLISCLESEPGDLLLLVADSPEMVAKVLGALRLELARQLELVAADTWHPLWVTEFPLLER</sequence>
<dbReference type="GO" id="GO:0004815">
    <property type="term" value="F:aspartate-tRNA ligase activity"/>
    <property type="evidence" value="ECO:0007669"/>
    <property type="project" value="TreeGrafter"/>
</dbReference>
<keyword evidence="2" id="KW-0547">Nucleotide-binding</keyword>
<dbReference type="InterPro" id="IPR029351">
    <property type="entry name" value="GAD_dom"/>
</dbReference>
<feature type="domain" description="GAD" evidence="7">
    <location>
        <begin position="108"/>
        <end position="201"/>
    </location>
</feature>
<evidence type="ECO:0000256" key="3">
    <source>
        <dbReference type="ARBA" id="ARBA00022840"/>
    </source>
</evidence>
<dbReference type="InterPro" id="IPR045864">
    <property type="entry name" value="aa-tRNA-synth_II/BPL/LPL"/>
</dbReference>
<feature type="non-terminal residue" evidence="8">
    <location>
        <position position="233"/>
    </location>
</feature>
<keyword evidence="3" id="KW-0067">ATP-binding</keyword>
<organism evidence="8">
    <name type="scientific">marine metagenome</name>
    <dbReference type="NCBI Taxonomy" id="408172"/>
    <lineage>
        <taxon>unclassified sequences</taxon>
        <taxon>metagenomes</taxon>
        <taxon>ecological metagenomes</taxon>
    </lineage>
</organism>
<proteinExistence type="predicted"/>
<feature type="domain" description="Aminoacyl-tRNA synthetase class II (D/K/N)" evidence="6">
    <location>
        <begin position="1"/>
        <end position="229"/>
    </location>
</feature>
<dbReference type="InterPro" id="IPR004115">
    <property type="entry name" value="GAD-like_sf"/>
</dbReference>
<dbReference type="EMBL" id="UINC01221387">
    <property type="protein sequence ID" value="SVE49705.1"/>
    <property type="molecule type" value="Genomic_DNA"/>
</dbReference>
<dbReference type="AlphaFoldDB" id="A0A383DZW6"/>
<dbReference type="PANTHER" id="PTHR22594:SF5">
    <property type="entry name" value="ASPARTATE--TRNA LIGASE, MITOCHONDRIAL"/>
    <property type="match status" value="1"/>
</dbReference>
<dbReference type="PANTHER" id="PTHR22594">
    <property type="entry name" value="ASPARTYL/LYSYL-TRNA SYNTHETASE"/>
    <property type="match status" value="1"/>
</dbReference>
<protein>
    <recommendedName>
        <fullName evidence="9">Aminoacyl-transfer RNA synthetases class-II family profile domain-containing protein</fullName>
    </recommendedName>
</protein>
<dbReference type="Pfam" id="PF02938">
    <property type="entry name" value="GAD"/>
    <property type="match status" value="1"/>
</dbReference>
<gene>
    <name evidence="8" type="ORF">METZ01_LOCUS502559</name>
</gene>
<evidence type="ECO:0008006" key="9">
    <source>
        <dbReference type="Google" id="ProtNLM"/>
    </source>
</evidence>
<evidence type="ECO:0000256" key="5">
    <source>
        <dbReference type="ARBA" id="ARBA00023146"/>
    </source>
</evidence>
<dbReference type="Pfam" id="PF00152">
    <property type="entry name" value="tRNA-synt_2"/>
    <property type="match status" value="1"/>
</dbReference>
<dbReference type="GO" id="GO:0005737">
    <property type="term" value="C:cytoplasm"/>
    <property type="evidence" value="ECO:0007669"/>
    <property type="project" value="InterPro"/>
</dbReference>
<dbReference type="SUPFAM" id="SSF55681">
    <property type="entry name" value="Class II aaRS and biotin synthetases"/>
    <property type="match status" value="1"/>
</dbReference>
<accession>A0A383DZW6</accession>
<dbReference type="Gene3D" id="3.30.1360.30">
    <property type="entry name" value="GAD-like domain"/>
    <property type="match status" value="1"/>
</dbReference>
<evidence type="ECO:0000259" key="7">
    <source>
        <dbReference type="Pfam" id="PF02938"/>
    </source>
</evidence>
<dbReference type="Gene3D" id="3.30.930.10">
    <property type="entry name" value="Bira Bifunctional Protein, Domain 2"/>
    <property type="match status" value="1"/>
</dbReference>
<evidence type="ECO:0000256" key="2">
    <source>
        <dbReference type="ARBA" id="ARBA00022741"/>
    </source>
</evidence>
<evidence type="ECO:0000256" key="4">
    <source>
        <dbReference type="ARBA" id="ARBA00022917"/>
    </source>
</evidence>
<keyword evidence="4" id="KW-0648">Protein biosynthesis</keyword>
<dbReference type="InterPro" id="IPR004364">
    <property type="entry name" value="Aa-tRNA-synt_II"/>
</dbReference>
<evidence type="ECO:0000259" key="6">
    <source>
        <dbReference type="Pfam" id="PF00152"/>
    </source>
</evidence>
<reference evidence="8" key="1">
    <citation type="submission" date="2018-05" db="EMBL/GenBank/DDBJ databases">
        <authorList>
            <person name="Lanie J.A."/>
            <person name="Ng W.-L."/>
            <person name="Kazmierczak K.M."/>
            <person name="Andrzejewski T.M."/>
            <person name="Davidsen T.M."/>
            <person name="Wayne K.J."/>
            <person name="Tettelin H."/>
            <person name="Glass J.I."/>
            <person name="Rusch D."/>
            <person name="Podicherti R."/>
            <person name="Tsui H.-C.T."/>
            <person name="Winkler M.E."/>
        </authorList>
    </citation>
    <scope>NUCLEOTIDE SEQUENCE</scope>
</reference>